<gene>
    <name evidence="2" type="ORF">EV197_3011</name>
</gene>
<dbReference type="NCBIfam" id="NF008712">
    <property type="entry name" value="PRK11715.1-1"/>
    <property type="match status" value="1"/>
</dbReference>
<protein>
    <submittedName>
        <fullName evidence="2">Inner membrane protein</fullName>
    </submittedName>
</protein>
<feature type="transmembrane region" description="Helical" evidence="1">
    <location>
        <begin position="20"/>
        <end position="39"/>
    </location>
</feature>
<organism evidence="2 3">
    <name type="scientific">Aquimarina brevivitae</name>
    <dbReference type="NCBI Taxonomy" id="323412"/>
    <lineage>
        <taxon>Bacteria</taxon>
        <taxon>Pseudomonadati</taxon>
        <taxon>Bacteroidota</taxon>
        <taxon>Flavobacteriia</taxon>
        <taxon>Flavobacteriales</taxon>
        <taxon>Flavobacteriaceae</taxon>
        <taxon>Aquimarina</taxon>
    </lineage>
</organism>
<name>A0A4Q7NXF6_9FLAO</name>
<keyword evidence="3" id="KW-1185">Reference proteome</keyword>
<feature type="transmembrane region" description="Helical" evidence="1">
    <location>
        <begin position="320"/>
        <end position="339"/>
    </location>
</feature>
<dbReference type="RefSeq" id="WP_130287539.1">
    <property type="nucleotide sequence ID" value="NZ_SGXE01000005.1"/>
</dbReference>
<dbReference type="InterPro" id="IPR010364">
    <property type="entry name" value="Uncharacterised_IM_CreD"/>
</dbReference>
<sequence length="451" mass="51220">MNTPPQKKSFGQWIKTSLTIRMAMIGILILVMLIPLSFIESLIRERSFRQEEVVKEINSKWGNEVLLYGPVLKVPYQTHRNAKLWDEKTKSYTEENIVETAYAYFFPNELSITTNVESELLSRGIYKSVVYTSDIDFTGNFESPNFENQGIKPNDILWNKATILLRSSNLKGIKSNLDIVLKDQSYPLRSRYAKNSSLSTLETQFLKEDSLAVKGPIDFKLHFTVNGSESLRFIPVGKETKVRMQSDWATPSFDGNFLPETKTKQITSEGFKANWKVLEINRDFEQVFFGTLPDIESSAFGVTLLIPVDEYQKSERAAKYGYLVIALTFLVFFLIQSISKVTIHPFQYLMIGLALTMFYTLLISISEHSSFRIAYLIAGLSVITLISIYSKAVLKGLKFPLFVAASLTALYGFIFVIIQLENYALLVGSIGLFIILGTVMMISRKIDWSAN</sequence>
<comment type="caution">
    <text evidence="2">The sequence shown here is derived from an EMBL/GenBank/DDBJ whole genome shotgun (WGS) entry which is preliminary data.</text>
</comment>
<dbReference type="Proteomes" id="UP000292262">
    <property type="component" value="Unassembled WGS sequence"/>
</dbReference>
<dbReference type="OrthoDB" id="9791851at2"/>
<dbReference type="Pfam" id="PF06123">
    <property type="entry name" value="CreD"/>
    <property type="match status" value="1"/>
</dbReference>
<dbReference type="PANTHER" id="PTHR30092:SF0">
    <property type="entry name" value="INNER MEMBRANE PROTEIN CRED"/>
    <property type="match status" value="1"/>
</dbReference>
<feature type="transmembrane region" description="Helical" evidence="1">
    <location>
        <begin position="373"/>
        <end position="393"/>
    </location>
</feature>
<dbReference type="AlphaFoldDB" id="A0A4Q7NXF6"/>
<dbReference type="PANTHER" id="PTHR30092">
    <property type="entry name" value="INNER MEMBRANE PROTEIN CRED"/>
    <property type="match status" value="1"/>
</dbReference>
<accession>A0A4Q7NXF6</accession>
<keyword evidence="1" id="KW-1133">Transmembrane helix</keyword>
<reference evidence="2 3" key="1">
    <citation type="submission" date="2019-02" db="EMBL/GenBank/DDBJ databases">
        <title>Genomic Encyclopedia of Type Strains, Phase IV (KMG-IV): sequencing the most valuable type-strain genomes for metagenomic binning, comparative biology and taxonomic classification.</title>
        <authorList>
            <person name="Goeker M."/>
        </authorList>
    </citation>
    <scope>NUCLEOTIDE SEQUENCE [LARGE SCALE GENOMIC DNA]</scope>
    <source>
        <strain evidence="2 3">DSM 17196</strain>
    </source>
</reference>
<feature type="transmembrane region" description="Helical" evidence="1">
    <location>
        <begin position="423"/>
        <end position="442"/>
    </location>
</feature>
<keyword evidence="1" id="KW-0472">Membrane</keyword>
<keyword evidence="1" id="KW-0812">Transmembrane</keyword>
<dbReference type="PIRSF" id="PIRSF004548">
    <property type="entry name" value="CreD"/>
    <property type="match status" value="1"/>
</dbReference>
<dbReference type="GO" id="GO:0005886">
    <property type="term" value="C:plasma membrane"/>
    <property type="evidence" value="ECO:0007669"/>
    <property type="project" value="TreeGrafter"/>
</dbReference>
<evidence type="ECO:0000313" key="2">
    <source>
        <dbReference type="EMBL" id="RZS91907.1"/>
    </source>
</evidence>
<dbReference type="EMBL" id="SGXE01000005">
    <property type="protein sequence ID" value="RZS91907.1"/>
    <property type="molecule type" value="Genomic_DNA"/>
</dbReference>
<feature type="transmembrane region" description="Helical" evidence="1">
    <location>
        <begin position="345"/>
        <end position="366"/>
    </location>
</feature>
<feature type="transmembrane region" description="Helical" evidence="1">
    <location>
        <begin position="399"/>
        <end position="418"/>
    </location>
</feature>
<proteinExistence type="predicted"/>
<evidence type="ECO:0000256" key="1">
    <source>
        <dbReference type="SAM" id="Phobius"/>
    </source>
</evidence>
<evidence type="ECO:0000313" key="3">
    <source>
        <dbReference type="Proteomes" id="UP000292262"/>
    </source>
</evidence>